<evidence type="ECO:0000313" key="2">
    <source>
        <dbReference type="EMBL" id="KAJ1157584.1"/>
    </source>
</evidence>
<dbReference type="AlphaFoldDB" id="A0AAV7RZ46"/>
<evidence type="ECO:0000313" key="3">
    <source>
        <dbReference type="Proteomes" id="UP001066276"/>
    </source>
</evidence>
<proteinExistence type="predicted"/>
<reference evidence="2" key="1">
    <citation type="journal article" date="2022" name="bioRxiv">
        <title>Sequencing and chromosome-scale assembly of the giantPleurodeles waltlgenome.</title>
        <authorList>
            <person name="Brown T."/>
            <person name="Elewa A."/>
            <person name="Iarovenko S."/>
            <person name="Subramanian E."/>
            <person name="Araus A.J."/>
            <person name="Petzold A."/>
            <person name="Susuki M."/>
            <person name="Suzuki K.-i.T."/>
            <person name="Hayashi T."/>
            <person name="Toyoda A."/>
            <person name="Oliveira C."/>
            <person name="Osipova E."/>
            <person name="Leigh N.D."/>
            <person name="Simon A."/>
            <person name="Yun M.H."/>
        </authorList>
    </citation>
    <scope>NUCLEOTIDE SEQUENCE</scope>
    <source>
        <strain evidence="2">20211129_DDA</strain>
        <tissue evidence="2">Liver</tissue>
    </source>
</reference>
<protein>
    <submittedName>
        <fullName evidence="2">Uncharacterized protein</fullName>
    </submittedName>
</protein>
<name>A0AAV7RZ46_PLEWA</name>
<dbReference type="EMBL" id="JANPWB010000009">
    <property type="protein sequence ID" value="KAJ1157584.1"/>
    <property type="molecule type" value="Genomic_DNA"/>
</dbReference>
<organism evidence="2 3">
    <name type="scientific">Pleurodeles waltl</name>
    <name type="common">Iberian ribbed newt</name>
    <dbReference type="NCBI Taxonomy" id="8319"/>
    <lineage>
        <taxon>Eukaryota</taxon>
        <taxon>Metazoa</taxon>
        <taxon>Chordata</taxon>
        <taxon>Craniata</taxon>
        <taxon>Vertebrata</taxon>
        <taxon>Euteleostomi</taxon>
        <taxon>Amphibia</taxon>
        <taxon>Batrachia</taxon>
        <taxon>Caudata</taxon>
        <taxon>Salamandroidea</taxon>
        <taxon>Salamandridae</taxon>
        <taxon>Pleurodelinae</taxon>
        <taxon>Pleurodeles</taxon>
    </lineage>
</organism>
<comment type="caution">
    <text evidence="2">The sequence shown here is derived from an EMBL/GenBank/DDBJ whole genome shotgun (WGS) entry which is preliminary data.</text>
</comment>
<keyword evidence="3" id="KW-1185">Reference proteome</keyword>
<feature type="region of interest" description="Disordered" evidence="1">
    <location>
        <begin position="1"/>
        <end position="26"/>
    </location>
</feature>
<dbReference type="Proteomes" id="UP001066276">
    <property type="component" value="Chromosome 5"/>
</dbReference>
<gene>
    <name evidence="2" type="ORF">NDU88_010290</name>
</gene>
<sequence length="88" mass="10310">MSTQCSLLTAEKPQKRGSNATRGLNSRDYWDDGSGHDLINNAPLYGMFAPRNRVWYRFLRKRNRRAWRNPRSFLLRTVVFATSSDTEE</sequence>
<accession>A0AAV7RZ46</accession>
<evidence type="ECO:0000256" key="1">
    <source>
        <dbReference type="SAM" id="MobiDB-lite"/>
    </source>
</evidence>